<evidence type="ECO:0000256" key="6">
    <source>
        <dbReference type="PIRNR" id="PIRNR005651"/>
    </source>
</evidence>
<dbReference type="Pfam" id="PF01145">
    <property type="entry name" value="Band_7"/>
    <property type="match status" value="1"/>
</dbReference>
<keyword evidence="9" id="KW-1185">Reference proteome</keyword>
<evidence type="ECO:0000256" key="4">
    <source>
        <dbReference type="ARBA" id="ARBA00022989"/>
    </source>
</evidence>
<name>A0A917F6U8_9PROT</name>
<dbReference type="PIRSF" id="PIRSF005651">
    <property type="entry name" value="HflC"/>
    <property type="match status" value="1"/>
</dbReference>
<gene>
    <name evidence="8" type="ORF">GCM10011332_03370</name>
</gene>
<dbReference type="RefSeq" id="WP_188660573.1">
    <property type="nucleotide sequence ID" value="NZ_BMHV01000002.1"/>
</dbReference>
<dbReference type="SUPFAM" id="SSF117892">
    <property type="entry name" value="Band 7/SPFH domain"/>
    <property type="match status" value="1"/>
</dbReference>
<dbReference type="InterPro" id="IPR001107">
    <property type="entry name" value="Band_7"/>
</dbReference>
<evidence type="ECO:0000256" key="3">
    <source>
        <dbReference type="ARBA" id="ARBA00022692"/>
    </source>
</evidence>
<sequence length="285" mass="32635">MSKKLIATLVLLVGFGGLLSGTLFKVAEPVQAIVFQFGDPRRVITEPGLAWKIPFIQEVEYFDKRILNLDPQPEEILLADQKRILVDTYARYRIIDPLKFFQSVRFERAFVQRFGSVLNAAVRDSVAKVEMIDLLSDKRIDVMNEIVEKVRQAAPQYGVTLVDVRIGRTDLPAQISQNVFDRMRTDRVQVANRLRAEGEEIKQRITAEAEREKTVILAEARRESNVLRGEGDAQRNRILGSAYGQDPEFFRFYRSMEAYREALGEGTSMVLSPDSEFFTYFGSRK</sequence>
<protein>
    <recommendedName>
        <fullName evidence="6">Protein HflC</fullName>
    </recommendedName>
</protein>
<dbReference type="GO" id="GO:0016020">
    <property type="term" value="C:membrane"/>
    <property type="evidence" value="ECO:0007669"/>
    <property type="project" value="UniProtKB-SubCell"/>
</dbReference>
<keyword evidence="3" id="KW-0812">Transmembrane</keyword>
<dbReference type="InterPro" id="IPR036013">
    <property type="entry name" value="Band_7/SPFH_dom_sf"/>
</dbReference>
<dbReference type="EMBL" id="BMHV01000002">
    <property type="protein sequence ID" value="GGF53320.1"/>
    <property type="molecule type" value="Genomic_DNA"/>
</dbReference>
<reference evidence="8" key="2">
    <citation type="submission" date="2020-09" db="EMBL/GenBank/DDBJ databases">
        <authorList>
            <person name="Sun Q."/>
            <person name="Zhou Y."/>
        </authorList>
    </citation>
    <scope>NUCLEOTIDE SEQUENCE</scope>
    <source>
        <strain evidence="8">CGMCC 1.15254</strain>
    </source>
</reference>
<keyword evidence="5" id="KW-0472">Membrane</keyword>
<evidence type="ECO:0000313" key="9">
    <source>
        <dbReference type="Proteomes" id="UP000632498"/>
    </source>
</evidence>
<reference evidence="8" key="1">
    <citation type="journal article" date="2014" name="Int. J. Syst. Evol. Microbiol.">
        <title>Complete genome sequence of Corynebacterium casei LMG S-19264T (=DSM 44701T), isolated from a smear-ripened cheese.</title>
        <authorList>
            <consortium name="US DOE Joint Genome Institute (JGI-PGF)"/>
            <person name="Walter F."/>
            <person name="Albersmeier A."/>
            <person name="Kalinowski J."/>
            <person name="Ruckert C."/>
        </authorList>
    </citation>
    <scope>NUCLEOTIDE SEQUENCE</scope>
    <source>
        <strain evidence="8">CGMCC 1.15254</strain>
    </source>
</reference>
<comment type="similarity">
    <text evidence="2 6">Belongs to the band 7/mec-2 family. HflC subfamily.</text>
</comment>
<evidence type="ECO:0000259" key="7">
    <source>
        <dbReference type="SMART" id="SM00244"/>
    </source>
</evidence>
<dbReference type="PANTHER" id="PTHR42911:SF1">
    <property type="entry name" value="MODULATOR OF FTSH PROTEASE HFLC"/>
    <property type="match status" value="1"/>
</dbReference>
<evidence type="ECO:0000256" key="1">
    <source>
        <dbReference type="ARBA" id="ARBA00004167"/>
    </source>
</evidence>
<dbReference type="CDD" id="cd03405">
    <property type="entry name" value="SPFH_HflC"/>
    <property type="match status" value="1"/>
</dbReference>
<comment type="subcellular location">
    <subcellularLocation>
        <location evidence="1">Membrane</location>
        <topology evidence="1">Single-pass membrane protein</topology>
    </subcellularLocation>
</comment>
<evidence type="ECO:0000313" key="8">
    <source>
        <dbReference type="EMBL" id="GGF53320.1"/>
    </source>
</evidence>
<dbReference type="AlphaFoldDB" id="A0A917F6U8"/>
<evidence type="ECO:0000256" key="2">
    <source>
        <dbReference type="ARBA" id="ARBA00007862"/>
    </source>
</evidence>
<comment type="caution">
    <text evidence="8">The sequence shown here is derived from an EMBL/GenBank/DDBJ whole genome shotgun (WGS) entry which is preliminary data.</text>
</comment>
<dbReference type="Proteomes" id="UP000632498">
    <property type="component" value="Unassembled WGS sequence"/>
</dbReference>
<accession>A0A917F6U8</accession>
<comment type="function">
    <text evidence="6">HflC and HflK could regulate a protease.</text>
</comment>
<dbReference type="PANTHER" id="PTHR42911">
    <property type="entry name" value="MODULATOR OF FTSH PROTEASE HFLC"/>
    <property type="match status" value="1"/>
</dbReference>
<proteinExistence type="inferred from homology"/>
<dbReference type="InterPro" id="IPR010200">
    <property type="entry name" value="HflC"/>
</dbReference>
<keyword evidence="4" id="KW-1133">Transmembrane helix</keyword>
<organism evidence="8 9">
    <name type="scientific">Terasakiella brassicae</name>
    <dbReference type="NCBI Taxonomy" id="1634917"/>
    <lineage>
        <taxon>Bacteria</taxon>
        <taxon>Pseudomonadati</taxon>
        <taxon>Pseudomonadota</taxon>
        <taxon>Alphaproteobacteria</taxon>
        <taxon>Rhodospirillales</taxon>
        <taxon>Terasakiellaceae</taxon>
        <taxon>Terasakiella</taxon>
    </lineage>
</organism>
<dbReference type="Gene3D" id="3.30.479.30">
    <property type="entry name" value="Band 7 domain"/>
    <property type="match status" value="1"/>
</dbReference>
<feature type="domain" description="Band 7" evidence="7">
    <location>
        <begin position="21"/>
        <end position="183"/>
    </location>
</feature>
<dbReference type="SMART" id="SM00244">
    <property type="entry name" value="PHB"/>
    <property type="match status" value="1"/>
</dbReference>
<evidence type="ECO:0000256" key="5">
    <source>
        <dbReference type="ARBA" id="ARBA00023136"/>
    </source>
</evidence>